<dbReference type="Gene3D" id="3.40.30.10">
    <property type="entry name" value="Glutaredoxin"/>
    <property type="match status" value="1"/>
</dbReference>
<dbReference type="PROSITE" id="PS51353">
    <property type="entry name" value="ARSC"/>
    <property type="match status" value="1"/>
</dbReference>
<dbReference type="PANTHER" id="PTHR30041:SF8">
    <property type="entry name" value="PROTEIN YFFB"/>
    <property type="match status" value="1"/>
</dbReference>
<dbReference type="InterPro" id="IPR006660">
    <property type="entry name" value="Arsenate_reductase-like"/>
</dbReference>
<gene>
    <name evidence="3" type="ORF">D9R08_16755</name>
</gene>
<organism evidence="3 4">
    <name type="scientific">Rhodophyticola porphyridii</name>
    <dbReference type="NCBI Taxonomy" id="1852017"/>
    <lineage>
        <taxon>Bacteria</taxon>
        <taxon>Pseudomonadati</taxon>
        <taxon>Pseudomonadota</taxon>
        <taxon>Alphaproteobacteria</taxon>
        <taxon>Rhodobacterales</taxon>
        <taxon>Roseobacteraceae</taxon>
        <taxon>Rhodophyticola</taxon>
    </lineage>
</organism>
<protein>
    <submittedName>
        <fullName evidence="3">Arsenate reductase</fullName>
    </submittedName>
</protein>
<dbReference type="AlphaFoldDB" id="A0A3L9XX52"/>
<dbReference type="OrthoDB" id="9803749at2"/>
<dbReference type="Proteomes" id="UP000281343">
    <property type="component" value="Unassembled WGS sequence"/>
</dbReference>
<dbReference type="Pfam" id="PF03960">
    <property type="entry name" value="ArsC"/>
    <property type="match status" value="1"/>
</dbReference>
<dbReference type="EMBL" id="RCNT01000009">
    <property type="protein sequence ID" value="RMA41154.1"/>
    <property type="molecule type" value="Genomic_DNA"/>
</dbReference>
<dbReference type="PANTHER" id="PTHR30041">
    <property type="entry name" value="ARSENATE REDUCTASE"/>
    <property type="match status" value="1"/>
</dbReference>
<name>A0A3L9XX52_9RHOB</name>
<dbReference type="InterPro" id="IPR036249">
    <property type="entry name" value="Thioredoxin-like_sf"/>
</dbReference>
<reference evidence="3 4" key="1">
    <citation type="submission" date="2018-10" db="EMBL/GenBank/DDBJ databases">
        <authorList>
            <person name="Jung H.S."/>
            <person name="Jeon C.O."/>
        </authorList>
    </citation>
    <scope>NUCLEOTIDE SEQUENCE [LARGE SCALE GENOMIC DNA]</scope>
    <source>
        <strain evidence="3 4">MA-7-27</strain>
    </source>
</reference>
<evidence type="ECO:0000313" key="4">
    <source>
        <dbReference type="Proteomes" id="UP000281343"/>
    </source>
</evidence>
<evidence type="ECO:0000256" key="1">
    <source>
        <dbReference type="ARBA" id="ARBA00007198"/>
    </source>
</evidence>
<proteinExistence type="inferred from homology"/>
<evidence type="ECO:0000256" key="2">
    <source>
        <dbReference type="PROSITE-ProRule" id="PRU01282"/>
    </source>
</evidence>
<comment type="similarity">
    <text evidence="1 2">Belongs to the ArsC family.</text>
</comment>
<dbReference type="RefSeq" id="WP_121899235.1">
    <property type="nucleotide sequence ID" value="NZ_RCNT01000009.1"/>
</dbReference>
<sequence>MIVYGLKTCDTCRKAVKALAVEGREPVLRDIRAAPLSPEDLARFLEAFGADLVNRRSTTWRGLSEAERAAAPEVLLRAHPALMKRPVIDTDGRLYLGWDATVQAAVI</sequence>
<evidence type="ECO:0000313" key="3">
    <source>
        <dbReference type="EMBL" id="RMA41154.1"/>
    </source>
</evidence>
<keyword evidence="4" id="KW-1185">Reference proteome</keyword>
<comment type="caution">
    <text evidence="3">The sequence shown here is derived from an EMBL/GenBank/DDBJ whole genome shotgun (WGS) entry which is preliminary data.</text>
</comment>
<dbReference type="SUPFAM" id="SSF52833">
    <property type="entry name" value="Thioredoxin-like"/>
    <property type="match status" value="1"/>
</dbReference>
<accession>A0A3L9XX52</accession>